<sequence>MSGAAPARPLSGGLWTLISWLRRDDAGSSDSLSSVGSDRTVASFSFLSPERCRLRPAPLLLPPPGPPTDSYKKRVRDRNARLQHDRDLTLHRKYGLYRGETTGYDAFSLPSARKVTNENRERHERERRAASECLQRRAAHVPGKRRAPPPPSPPLARAATLGARRPRKRPAPPPPDRHLHVIELNATIPEDTILTQMSAKLGHDNPPSPKNDSSDCKPEKNTKKDVKDKDSKKPEKSFLKQIFENRKRNSVIETIPDRILPSISELDKQAAEIIESCKLKALNRGDEHSQRESPTRSKGDKWFCTRCLRKYDDSVVTCVHCLTEQKMKLNKSNAGERSSPGSATKYRPRPDSCVASSSGLTEAEEKQKLKDMLKEMKDSLPKRAKHDIKSTNNLNNNLTAISKKNPVTDAATLRIGSKMCEEENNSFVLNVAPKEIREKASTNNDVIRVEQDSKPTSATEMALVTQPIVLQHSPSRDIVKLEKFKVQANVSYSKAVNKDNTKSHVTQNENPKELNISAIKKLEVSSSNSNNLHMPLKISSLLNSSAPQPESQTRKSIFFSQTSQQSHPTNQNELNVPRPQNPPPAKPSNDNSKPALSLTSIMTGTTINSQQSLSHAAAAVVTKVAHNESSVPKEQPMPKVQSSVKTTSTTQTSSETLLESASKSKPNSKNCFLDNKLNDIKNLLETSTPKKSDTTTKMATVGISLSVTSSNGTPNVISSPSNNLIINTIATNAITTENLQLETKKDKDQPQKIDRKISTGLLRSEVPQKSIEHQNILQGNNSTKLVAFDQHSRRRDLINQLEQSIAKGDERAAAEAAAKLAQLRLSCSVLSFSSQIVGAPSTSFSGNQKKDTHSVSTSDQINQIIAASPVPIKQKTRVNDNLQSASAKAITASSTKISEERKITSAPLKSAGSECQKLSPNNRRKTLNEPSTSKQNEGVGNENDGVSIDVWIEDREAARGPVKMNIPRSSVMGDLRRQADASLGLAARLQRWIVGRTLCTDDNTPLQALAGPGFDAPFYLCLVEPESNKNSSSPLEVFSTSASPKKENSENNLTDVYSELVLLERRALVPNTEEFECGVCMEHYTAGQGAILRECVHTFCRDCLTDVVKHCEEPAISCPAMGCPGNLQEREIRALVSPEDYERWLARGLAAAESGTRNAFHCRTRDCTGWALCETGVTRFPCPVCKKTNCVSCQAIHEGDTCEQYRSKQAAEAPKQAPDQTDEGTRAFLDTLISRGEALECPECSAIITKKWGCDWIKCSACKTEICWVTRGRRWGPGGRGDTSAGCRCGVDGKRCHPRVESEASAQRVRFERVTISPRARNDIAASAQRCPCERAASSLC</sequence>
<protein>
    <submittedName>
        <fullName evidence="1">Uncharacterized protein</fullName>
    </submittedName>
</protein>
<reference evidence="1 2" key="1">
    <citation type="journal article" date="2022" name="Genome Biol. Evol.">
        <title>The Spruce Budworm Genome: Reconstructing the Evolutionary History of Antifreeze Proteins.</title>
        <authorList>
            <person name="Beliveau C."/>
            <person name="Gagne P."/>
            <person name="Picq S."/>
            <person name="Vernygora O."/>
            <person name="Keeling C.I."/>
            <person name="Pinkney K."/>
            <person name="Doucet D."/>
            <person name="Wen F."/>
            <person name="Johnston J.S."/>
            <person name="Maaroufi H."/>
            <person name="Boyle B."/>
            <person name="Laroche J."/>
            <person name="Dewar K."/>
            <person name="Juretic N."/>
            <person name="Blackburn G."/>
            <person name="Nisole A."/>
            <person name="Brunet B."/>
            <person name="Brandao M."/>
            <person name="Lumley L."/>
            <person name="Duan J."/>
            <person name="Quan G."/>
            <person name="Lucarotti C.J."/>
            <person name="Roe A.D."/>
            <person name="Sperling F.A.H."/>
            <person name="Levesque R.C."/>
            <person name="Cusson M."/>
        </authorList>
    </citation>
    <scope>NUCLEOTIDE SEQUENCE [LARGE SCALE GENOMIC DNA]</scope>
    <source>
        <strain evidence="1">Glfc:IPQL:Cfum</strain>
    </source>
</reference>
<gene>
    <name evidence="1" type="ORF">MSG28_002354</name>
</gene>
<name>A0ACC0JVQ4_CHOFU</name>
<organism evidence="1 2">
    <name type="scientific">Choristoneura fumiferana</name>
    <name type="common">Spruce budworm moth</name>
    <name type="synonym">Archips fumiferana</name>
    <dbReference type="NCBI Taxonomy" id="7141"/>
    <lineage>
        <taxon>Eukaryota</taxon>
        <taxon>Metazoa</taxon>
        <taxon>Ecdysozoa</taxon>
        <taxon>Arthropoda</taxon>
        <taxon>Hexapoda</taxon>
        <taxon>Insecta</taxon>
        <taxon>Pterygota</taxon>
        <taxon>Neoptera</taxon>
        <taxon>Endopterygota</taxon>
        <taxon>Lepidoptera</taxon>
        <taxon>Glossata</taxon>
        <taxon>Ditrysia</taxon>
        <taxon>Tortricoidea</taxon>
        <taxon>Tortricidae</taxon>
        <taxon>Tortricinae</taxon>
        <taxon>Choristoneura</taxon>
    </lineage>
</organism>
<comment type="caution">
    <text evidence="1">The sequence shown here is derived from an EMBL/GenBank/DDBJ whole genome shotgun (WGS) entry which is preliminary data.</text>
</comment>
<accession>A0ACC0JVQ4</accession>
<evidence type="ECO:0000313" key="2">
    <source>
        <dbReference type="Proteomes" id="UP001064048"/>
    </source>
</evidence>
<dbReference type="EMBL" id="CM046103">
    <property type="protein sequence ID" value="KAI8428071.1"/>
    <property type="molecule type" value="Genomic_DNA"/>
</dbReference>
<proteinExistence type="predicted"/>
<evidence type="ECO:0000313" key="1">
    <source>
        <dbReference type="EMBL" id="KAI8428071.1"/>
    </source>
</evidence>
<dbReference type="Proteomes" id="UP001064048">
    <property type="component" value="Chromosome 3"/>
</dbReference>
<keyword evidence="2" id="KW-1185">Reference proteome</keyword>